<protein>
    <submittedName>
        <fullName evidence="1">E3 ubiquitin-protein ligase RGLG2-like protein, putative</fullName>
    </submittedName>
</protein>
<keyword evidence="3" id="KW-1185">Reference proteome</keyword>
<dbReference type="PaxDb" id="3880-AET00619"/>
<dbReference type="EnsemblPlants" id="AET00619">
    <property type="protein sequence ID" value="AET00619"/>
    <property type="gene ID" value="MTR_5g094020"/>
</dbReference>
<sequence>MATLELGILGNRRRRSYIHRITLPPTQYGAPSFYLAQTSNQISFHPSAPPQEHGDTTNPYFFPICLTNPKDMAFGCGHQIRKPAT</sequence>
<dbReference type="HOGENOM" id="CLU_2516068_0_0_1"/>
<accession>G7K4A3</accession>
<proteinExistence type="predicted"/>
<reference evidence="2" key="3">
    <citation type="submission" date="2015-04" db="UniProtKB">
        <authorList>
            <consortium name="EnsemblPlants"/>
        </authorList>
    </citation>
    <scope>IDENTIFICATION</scope>
    <source>
        <strain evidence="2">cv. Jemalong A17</strain>
    </source>
</reference>
<reference evidence="1 3" key="1">
    <citation type="journal article" date="2011" name="Nature">
        <title>The Medicago genome provides insight into the evolution of rhizobial symbioses.</title>
        <authorList>
            <person name="Young N.D."/>
            <person name="Debelle F."/>
            <person name="Oldroyd G.E."/>
            <person name="Geurts R."/>
            <person name="Cannon S.B."/>
            <person name="Udvardi M.K."/>
            <person name="Benedito V.A."/>
            <person name="Mayer K.F."/>
            <person name="Gouzy J."/>
            <person name="Schoof H."/>
            <person name="Van de Peer Y."/>
            <person name="Proost S."/>
            <person name="Cook D.R."/>
            <person name="Meyers B.C."/>
            <person name="Spannagl M."/>
            <person name="Cheung F."/>
            <person name="De Mita S."/>
            <person name="Krishnakumar V."/>
            <person name="Gundlach H."/>
            <person name="Zhou S."/>
            <person name="Mudge J."/>
            <person name="Bharti A.K."/>
            <person name="Murray J.D."/>
            <person name="Naoumkina M.A."/>
            <person name="Rosen B."/>
            <person name="Silverstein K.A."/>
            <person name="Tang H."/>
            <person name="Rombauts S."/>
            <person name="Zhao P.X."/>
            <person name="Zhou P."/>
            <person name="Barbe V."/>
            <person name="Bardou P."/>
            <person name="Bechner M."/>
            <person name="Bellec A."/>
            <person name="Berger A."/>
            <person name="Berges H."/>
            <person name="Bidwell S."/>
            <person name="Bisseling T."/>
            <person name="Choisne N."/>
            <person name="Couloux A."/>
            <person name="Denny R."/>
            <person name="Deshpande S."/>
            <person name="Dai X."/>
            <person name="Doyle J.J."/>
            <person name="Dudez A.M."/>
            <person name="Farmer A.D."/>
            <person name="Fouteau S."/>
            <person name="Franken C."/>
            <person name="Gibelin C."/>
            <person name="Gish J."/>
            <person name="Goldstein S."/>
            <person name="Gonzalez A.J."/>
            <person name="Green P.J."/>
            <person name="Hallab A."/>
            <person name="Hartog M."/>
            <person name="Hua A."/>
            <person name="Humphray S.J."/>
            <person name="Jeong D.H."/>
            <person name="Jing Y."/>
            <person name="Jocker A."/>
            <person name="Kenton S.M."/>
            <person name="Kim D.J."/>
            <person name="Klee K."/>
            <person name="Lai H."/>
            <person name="Lang C."/>
            <person name="Lin S."/>
            <person name="Macmil S.L."/>
            <person name="Magdelenat G."/>
            <person name="Matthews L."/>
            <person name="McCorrison J."/>
            <person name="Monaghan E.L."/>
            <person name="Mun J.H."/>
            <person name="Najar F.Z."/>
            <person name="Nicholson C."/>
            <person name="Noirot C."/>
            <person name="O'Bleness M."/>
            <person name="Paule C.R."/>
            <person name="Poulain J."/>
            <person name="Prion F."/>
            <person name="Qin B."/>
            <person name="Qu C."/>
            <person name="Retzel E.F."/>
            <person name="Riddle C."/>
            <person name="Sallet E."/>
            <person name="Samain S."/>
            <person name="Samson N."/>
            <person name="Sanders I."/>
            <person name="Saurat O."/>
            <person name="Scarpelli C."/>
            <person name="Schiex T."/>
            <person name="Segurens B."/>
            <person name="Severin A.J."/>
            <person name="Sherrier D.J."/>
            <person name="Shi R."/>
            <person name="Sims S."/>
            <person name="Singer S.R."/>
            <person name="Sinharoy S."/>
            <person name="Sterck L."/>
            <person name="Viollet A."/>
            <person name="Wang B.B."/>
            <person name="Wang K."/>
            <person name="Wang M."/>
            <person name="Wang X."/>
            <person name="Warfsmann J."/>
            <person name="Weissenbach J."/>
            <person name="White D.D."/>
            <person name="White J.D."/>
            <person name="Wiley G.B."/>
            <person name="Wincker P."/>
            <person name="Xing Y."/>
            <person name="Yang L."/>
            <person name="Yao Z."/>
            <person name="Ying F."/>
            <person name="Zhai J."/>
            <person name="Zhou L."/>
            <person name="Zuber A."/>
            <person name="Denarie J."/>
            <person name="Dixon R.A."/>
            <person name="May G.D."/>
            <person name="Schwartz D.C."/>
            <person name="Rogers J."/>
            <person name="Quetier F."/>
            <person name="Town C.D."/>
            <person name="Roe B.A."/>
        </authorList>
    </citation>
    <scope>NUCLEOTIDE SEQUENCE [LARGE SCALE GENOMIC DNA]</scope>
    <source>
        <strain evidence="1">A17</strain>
        <strain evidence="2 3">cv. Jemalong A17</strain>
    </source>
</reference>
<dbReference type="AlphaFoldDB" id="G7K4A3"/>
<evidence type="ECO:0000313" key="3">
    <source>
        <dbReference type="Proteomes" id="UP000002051"/>
    </source>
</evidence>
<dbReference type="EMBL" id="CM001221">
    <property type="protein sequence ID" value="AET00619.1"/>
    <property type="molecule type" value="Genomic_DNA"/>
</dbReference>
<name>G7K4A3_MEDTR</name>
<dbReference type="STRING" id="3880.G7K4A3"/>
<organism evidence="1 3">
    <name type="scientific">Medicago truncatula</name>
    <name type="common">Barrel medic</name>
    <name type="synonym">Medicago tribuloides</name>
    <dbReference type="NCBI Taxonomy" id="3880"/>
    <lineage>
        <taxon>Eukaryota</taxon>
        <taxon>Viridiplantae</taxon>
        <taxon>Streptophyta</taxon>
        <taxon>Embryophyta</taxon>
        <taxon>Tracheophyta</taxon>
        <taxon>Spermatophyta</taxon>
        <taxon>Magnoliopsida</taxon>
        <taxon>eudicotyledons</taxon>
        <taxon>Gunneridae</taxon>
        <taxon>Pentapetalae</taxon>
        <taxon>rosids</taxon>
        <taxon>fabids</taxon>
        <taxon>Fabales</taxon>
        <taxon>Fabaceae</taxon>
        <taxon>Papilionoideae</taxon>
        <taxon>50 kb inversion clade</taxon>
        <taxon>NPAAA clade</taxon>
        <taxon>Hologalegina</taxon>
        <taxon>IRL clade</taxon>
        <taxon>Trifolieae</taxon>
        <taxon>Medicago</taxon>
    </lineage>
</organism>
<dbReference type="Proteomes" id="UP000002051">
    <property type="component" value="Chromosome 5"/>
</dbReference>
<evidence type="ECO:0000313" key="1">
    <source>
        <dbReference type="EMBL" id="AET00619.1"/>
    </source>
</evidence>
<evidence type="ECO:0000313" key="2">
    <source>
        <dbReference type="EnsemblPlants" id="AET00619"/>
    </source>
</evidence>
<gene>
    <name evidence="1" type="ordered locus">MTR_5g094020</name>
</gene>
<reference evidence="1 3" key="2">
    <citation type="journal article" date="2014" name="BMC Genomics">
        <title>An improved genome release (version Mt4.0) for the model legume Medicago truncatula.</title>
        <authorList>
            <person name="Tang H."/>
            <person name="Krishnakumar V."/>
            <person name="Bidwell S."/>
            <person name="Rosen B."/>
            <person name="Chan A."/>
            <person name="Zhou S."/>
            <person name="Gentzbittel L."/>
            <person name="Childs K.L."/>
            <person name="Yandell M."/>
            <person name="Gundlach H."/>
            <person name="Mayer K.F."/>
            <person name="Schwartz D.C."/>
            <person name="Town C.D."/>
        </authorList>
    </citation>
    <scope>GENOME REANNOTATION</scope>
    <source>
        <strain evidence="2 3">cv. Jemalong A17</strain>
    </source>
</reference>